<keyword evidence="3" id="KW-1185">Reference proteome</keyword>
<reference evidence="2 3" key="1">
    <citation type="journal article" date="2024" name="Nat. Commun.">
        <title>Phylogenomics reveals the evolutionary origins of lichenization in chlorophyte algae.</title>
        <authorList>
            <person name="Puginier C."/>
            <person name="Libourel C."/>
            <person name="Otte J."/>
            <person name="Skaloud P."/>
            <person name="Haon M."/>
            <person name="Grisel S."/>
            <person name="Petersen M."/>
            <person name="Berrin J.G."/>
            <person name="Delaux P.M."/>
            <person name="Dal Grande F."/>
            <person name="Keller J."/>
        </authorList>
    </citation>
    <scope>NUCLEOTIDE SEQUENCE [LARGE SCALE GENOMIC DNA]</scope>
    <source>
        <strain evidence="2 3">SAG 245.80</strain>
    </source>
</reference>
<sequence length="345" mass="35268">MLLILGLALLYNNKTALLLIPVAGYGFAWASHFAVELNTPATFKYPLWSLAASSSDVCNAIPDIVVMGRPMTSCLERQPHCGLCDPGLHGACYICRGPFALAANGSCACPTGYALSADASTCLPTQVAGVLGYIQQLLACVQQDPLCTACGSATTCNVCQAGYIPVGGVCQCNAALIKGCKTPRTCASCKAPFYAANATASAVVTGGACVCPEGYALTASGTMETCVPCLGNLTSPSLPQSLGSDSLGQDLQAFAGRAAKAPGPTDASGPHAAKSGVTVPDGAFCQLDGPASPLHYLTYNASYLGPSRQCYVSSEGANRRTSFARFRSAGEVEAGDFTFSCGCIT</sequence>
<dbReference type="PANTHER" id="PTHR34205">
    <property type="entry name" value="TRANSMEMBRANE PROTEIN"/>
    <property type="match status" value="1"/>
</dbReference>
<comment type="caution">
    <text evidence="2">The sequence shown here is derived from an EMBL/GenBank/DDBJ whole genome shotgun (WGS) entry which is preliminary data.</text>
</comment>
<proteinExistence type="predicted"/>
<feature type="domain" description="EGF-like" evidence="1">
    <location>
        <begin position="73"/>
        <end position="123"/>
    </location>
</feature>
<organism evidence="2 3">
    <name type="scientific">Elliptochloris bilobata</name>
    <dbReference type="NCBI Taxonomy" id="381761"/>
    <lineage>
        <taxon>Eukaryota</taxon>
        <taxon>Viridiplantae</taxon>
        <taxon>Chlorophyta</taxon>
        <taxon>core chlorophytes</taxon>
        <taxon>Trebouxiophyceae</taxon>
        <taxon>Trebouxiophyceae incertae sedis</taxon>
        <taxon>Elliptochloris clade</taxon>
        <taxon>Elliptochloris</taxon>
    </lineage>
</organism>
<dbReference type="SMART" id="SM00181">
    <property type="entry name" value="EGF"/>
    <property type="match status" value="3"/>
</dbReference>
<gene>
    <name evidence="2" type="ORF">WJX81_006122</name>
</gene>
<feature type="domain" description="EGF-like" evidence="1">
    <location>
        <begin position="139"/>
        <end position="171"/>
    </location>
</feature>
<dbReference type="PANTHER" id="PTHR34205:SF2">
    <property type="entry name" value="DUF962 DOMAIN-CONTAINING PROTEIN"/>
    <property type="match status" value="1"/>
</dbReference>
<dbReference type="Proteomes" id="UP001445335">
    <property type="component" value="Unassembled WGS sequence"/>
</dbReference>
<evidence type="ECO:0000313" key="2">
    <source>
        <dbReference type="EMBL" id="KAK9831450.1"/>
    </source>
</evidence>
<dbReference type="SUPFAM" id="SSF57184">
    <property type="entry name" value="Growth factor receptor domain"/>
    <property type="match status" value="1"/>
</dbReference>
<dbReference type="InterPro" id="IPR009305">
    <property type="entry name" value="Mpo1-like"/>
</dbReference>
<dbReference type="InterPro" id="IPR009030">
    <property type="entry name" value="Growth_fac_rcpt_cys_sf"/>
</dbReference>
<dbReference type="Pfam" id="PF06127">
    <property type="entry name" value="Mpo1-like"/>
    <property type="match status" value="1"/>
</dbReference>
<dbReference type="AlphaFoldDB" id="A0AAW1RBK8"/>
<evidence type="ECO:0000313" key="3">
    <source>
        <dbReference type="Proteomes" id="UP001445335"/>
    </source>
</evidence>
<dbReference type="InterPro" id="IPR000742">
    <property type="entry name" value="EGF"/>
</dbReference>
<feature type="domain" description="EGF-like" evidence="1">
    <location>
        <begin position="179"/>
        <end position="227"/>
    </location>
</feature>
<evidence type="ECO:0000259" key="1">
    <source>
        <dbReference type="SMART" id="SM00181"/>
    </source>
</evidence>
<name>A0AAW1RBK8_9CHLO</name>
<protein>
    <recommendedName>
        <fullName evidence="1">EGF-like domain-containing protein</fullName>
    </recommendedName>
</protein>
<dbReference type="EMBL" id="JALJOU010000046">
    <property type="protein sequence ID" value="KAK9831450.1"/>
    <property type="molecule type" value="Genomic_DNA"/>
</dbReference>
<accession>A0AAW1RBK8</accession>